<dbReference type="Pfam" id="PF01103">
    <property type="entry name" value="Omp85"/>
    <property type="match status" value="1"/>
</dbReference>
<name>A0A562SVK7_9BACT</name>
<feature type="signal peptide" evidence="3">
    <location>
        <begin position="1"/>
        <end position="22"/>
    </location>
</feature>
<evidence type="ECO:0000313" key="6">
    <source>
        <dbReference type="Proteomes" id="UP000316167"/>
    </source>
</evidence>
<proteinExistence type="predicted"/>
<dbReference type="GO" id="GO:0019867">
    <property type="term" value="C:outer membrane"/>
    <property type="evidence" value="ECO:0007669"/>
    <property type="project" value="InterPro"/>
</dbReference>
<evidence type="ECO:0000313" key="5">
    <source>
        <dbReference type="EMBL" id="TWI85054.1"/>
    </source>
</evidence>
<evidence type="ECO:0000256" key="3">
    <source>
        <dbReference type="SAM" id="SignalP"/>
    </source>
</evidence>
<comment type="caution">
    <text evidence="5">The sequence shown here is derived from an EMBL/GenBank/DDBJ whole genome shotgun (WGS) entry which is preliminary data.</text>
</comment>
<keyword evidence="3" id="KW-0732">Signal</keyword>
<feature type="domain" description="Bacterial surface antigen (D15)" evidence="4">
    <location>
        <begin position="140"/>
        <end position="367"/>
    </location>
</feature>
<evidence type="ECO:0000256" key="1">
    <source>
        <dbReference type="ARBA" id="ARBA00004370"/>
    </source>
</evidence>
<evidence type="ECO:0000256" key="2">
    <source>
        <dbReference type="ARBA" id="ARBA00023136"/>
    </source>
</evidence>
<reference evidence="5 6" key="1">
    <citation type="journal article" date="2015" name="Stand. Genomic Sci.">
        <title>Genomic Encyclopedia of Bacterial and Archaeal Type Strains, Phase III: the genomes of soil and plant-associated and newly described type strains.</title>
        <authorList>
            <person name="Whitman W.B."/>
            <person name="Woyke T."/>
            <person name="Klenk H.P."/>
            <person name="Zhou Y."/>
            <person name="Lilburn T.G."/>
            <person name="Beck B.J."/>
            <person name="De Vos P."/>
            <person name="Vandamme P."/>
            <person name="Eisen J.A."/>
            <person name="Garrity G."/>
            <person name="Hugenholtz P."/>
            <person name="Kyrpides N.C."/>
        </authorList>
    </citation>
    <scope>NUCLEOTIDE SEQUENCE [LARGE SCALE GENOMIC DNA]</scope>
    <source>
        <strain evidence="5 6">CGMCC 1.7271</strain>
    </source>
</reference>
<organism evidence="5 6">
    <name type="scientific">Lacibacter cauensis</name>
    <dbReference type="NCBI Taxonomy" id="510947"/>
    <lineage>
        <taxon>Bacteria</taxon>
        <taxon>Pseudomonadati</taxon>
        <taxon>Bacteroidota</taxon>
        <taxon>Chitinophagia</taxon>
        <taxon>Chitinophagales</taxon>
        <taxon>Chitinophagaceae</taxon>
        <taxon>Lacibacter</taxon>
    </lineage>
</organism>
<protein>
    <submittedName>
        <fullName evidence="5">Surface antigen-like protein</fullName>
    </submittedName>
</protein>
<gene>
    <name evidence="5" type="ORF">IQ13_0208</name>
</gene>
<dbReference type="AlphaFoldDB" id="A0A562SVK7"/>
<dbReference type="RefSeq" id="WP_199758143.1">
    <property type="nucleotide sequence ID" value="NZ_VLLE01000002.1"/>
</dbReference>
<evidence type="ECO:0000259" key="4">
    <source>
        <dbReference type="Pfam" id="PF01103"/>
    </source>
</evidence>
<feature type="chain" id="PRO_5021886186" evidence="3">
    <location>
        <begin position="23"/>
        <end position="367"/>
    </location>
</feature>
<dbReference type="Proteomes" id="UP000316167">
    <property type="component" value="Unassembled WGS sequence"/>
</dbReference>
<keyword evidence="2" id="KW-0472">Membrane</keyword>
<dbReference type="EMBL" id="VLLE01000002">
    <property type="protein sequence ID" value="TWI85054.1"/>
    <property type="molecule type" value="Genomic_DNA"/>
</dbReference>
<accession>A0A562SVK7</accession>
<comment type="subcellular location">
    <subcellularLocation>
        <location evidence="1">Membrane</location>
    </subcellularLocation>
</comment>
<dbReference type="Gene3D" id="2.40.160.50">
    <property type="entry name" value="membrane protein fhac: a member of the omp85/tpsb transporter family"/>
    <property type="match status" value="1"/>
</dbReference>
<dbReference type="InterPro" id="IPR000184">
    <property type="entry name" value="Bac_surfAg_D15"/>
</dbReference>
<sequence length="367" mass="41660">MLRILLLGTGLMFAMLPAVLFAQQQNDSTKNKSHLLAVPVISRSIETDWSFGAGGTYTFYTTRKKDSTTRTSSIRFLGSYSLRKQFLFTINGPVFFPGEKYILNSHFSFSSFPDRFWGMGNQTSDAKEEAYDFRQFYVHLHGERLLAQKIFAGVIYDFQRVIDINVKSGGLFDQQNVAGRKPYQVSGLGVSLSWDKRNNTFWPNRGHLISVQATHYTSLLLSNHRYTNIITDLRLYKRIYRQQILALQGYGFFNTGADVPIRSIASLGGADRMRGYFSGRYRDDHLFSLQAEYRVPVYKRFSVVGFAGTGDVAGRFSTVSLQRLKYSYGGGLRFAVNKNEKLHIRLDYGVGSGKGNQGFYVQFGEAF</sequence>
<keyword evidence="6" id="KW-1185">Reference proteome</keyword>